<evidence type="ECO:0000256" key="7">
    <source>
        <dbReference type="ARBA" id="ARBA00022840"/>
    </source>
</evidence>
<dbReference type="SMART" id="SM00491">
    <property type="entry name" value="HELICc2"/>
    <property type="match status" value="1"/>
</dbReference>
<keyword evidence="9" id="KW-0411">Iron-sulfur</keyword>
<dbReference type="Gene3D" id="1.10.275.40">
    <property type="match status" value="1"/>
</dbReference>
<keyword evidence="10" id="KW-0238">DNA-binding</keyword>
<name>A0A437S6H4_9FIRM</name>
<keyword evidence="5" id="KW-0378">Hydrolase</keyword>
<evidence type="ECO:0000256" key="3">
    <source>
        <dbReference type="ARBA" id="ARBA00022741"/>
    </source>
</evidence>
<evidence type="ECO:0000256" key="5">
    <source>
        <dbReference type="ARBA" id="ARBA00022801"/>
    </source>
</evidence>
<evidence type="ECO:0000313" key="16">
    <source>
        <dbReference type="EMBL" id="RVU54606.1"/>
    </source>
</evidence>
<comment type="similarity">
    <text evidence="13">Belongs to the helicase family. DinG subfamily.</text>
</comment>
<feature type="coiled-coil region" evidence="14">
    <location>
        <begin position="395"/>
        <end position="422"/>
    </location>
</feature>
<dbReference type="PANTHER" id="PTHR11472:SF34">
    <property type="entry name" value="REGULATOR OF TELOMERE ELONGATION HELICASE 1"/>
    <property type="match status" value="1"/>
</dbReference>
<dbReference type="SMART" id="SM00488">
    <property type="entry name" value="DEXDc2"/>
    <property type="match status" value="1"/>
</dbReference>
<evidence type="ECO:0000256" key="9">
    <source>
        <dbReference type="ARBA" id="ARBA00023014"/>
    </source>
</evidence>
<keyword evidence="7" id="KW-0067">ATP-binding</keyword>
<keyword evidence="8" id="KW-0408">Iron</keyword>
<dbReference type="Proteomes" id="UP000288812">
    <property type="component" value="Unassembled WGS sequence"/>
</dbReference>
<dbReference type="SUPFAM" id="SSF52540">
    <property type="entry name" value="P-loop containing nucleoside triphosphate hydrolases"/>
    <property type="match status" value="2"/>
</dbReference>
<accession>A0A437S6H4</accession>
<dbReference type="GO" id="GO:0051539">
    <property type="term" value="F:4 iron, 4 sulfur cluster binding"/>
    <property type="evidence" value="ECO:0007669"/>
    <property type="project" value="UniProtKB-KW"/>
</dbReference>
<dbReference type="InterPro" id="IPR010614">
    <property type="entry name" value="RAD3-like_helicase_DEAD"/>
</dbReference>
<sequence length="757" mass="88820">MKEIKLSVHSLIDFVMRSGDIDNTFTGVSRMREGQKIHKKLQREYGRDYESEVTLKNITKYKEITFLVEGRADGIFHRGEEVLIDEIKSTTRSLDDLKYNSNPLHWAQAKCYGYFYCVEKEISEIEIQITYFQVETKEIKQIVEKFNVDELEKFYLNLLDIYLDFSIMILNFKKLRDMDIENLKFPFPDYRKGQREMAVAVYRTIEEGKVLFAEAPTGIGKTISTLFPAIKSISSGFTDKIFYLTARSTTKEAANNAVENLSKENFHFKTLTLTAKEKICINESVKCNPNDCPYAKGHFDRVNDAIIDIYENEVDLTMEKIVEYSQKYIVCPMEFQLDMAIYSDLVICDYNYAFDPNVYLRRFFEDSVEKYTFLIDESHNLVDRSREMYSCELSLNKIERTMEVLEENYFKINDRLKVVSEEIKKHIDGIRGNHLVLNNLDEEFLNEILISIRLMERFLVSKKDNEFYEDVLDLYFDFSKFIKISDYYGENYSVLILKEDEDVFFKLFCIDTAPIFKYILKRAEASIFFSATLSPMEFYGDVLGAEDYYKLRLTSPFNPDNLKVGVVPISTRYQHREQNYGKITEVLENYTNRKGNFMLFFPSYKFMETVYNKFHKNTKNVVCQKSDLREVERREFLDKFKEGESLIAFVVLGGVFSEGIDLIGERLNGVAIVSVGLPGISIERNLIKDYYNKKSSRGFEYSYIYPGINKVSQAAGRVIRSSEDRGSVLLIDDRFLYQPYRNLLPKSWKKIKRIKYN</sequence>
<dbReference type="GO" id="GO:0005524">
    <property type="term" value="F:ATP binding"/>
    <property type="evidence" value="ECO:0007669"/>
    <property type="project" value="UniProtKB-KW"/>
</dbReference>
<evidence type="ECO:0000256" key="1">
    <source>
        <dbReference type="ARBA" id="ARBA00022485"/>
    </source>
</evidence>
<dbReference type="AlphaFoldDB" id="A0A437S6H4"/>
<dbReference type="GO" id="GO:0006281">
    <property type="term" value="P:DNA repair"/>
    <property type="evidence" value="ECO:0007669"/>
    <property type="project" value="UniProtKB-KW"/>
</dbReference>
<dbReference type="GO" id="GO:0003677">
    <property type="term" value="F:DNA binding"/>
    <property type="evidence" value="ECO:0007669"/>
    <property type="project" value="UniProtKB-KW"/>
</dbReference>
<dbReference type="PROSITE" id="PS51193">
    <property type="entry name" value="HELICASE_ATP_BIND_2"/>
    <property type="match status" value="1"/>
</dbReference>
<evidence type="ECO:0000256" key="12">
    <source>
        <dbReference type="ARBA" id="ARBA00023235"/>
    </source>
</evidence>
<dbReference type="Pfam" id="PF13307">
    <property type="entry name" value="Helicase_C_2"/>
    <property type="match status" value="1"/>
</dbReference>
<dbReference type="OrthoDB" id="9765586at2"/>
<evidence type="ECO:0000256" key="13">
    <source>
        <dbReference type="ARBA" id="ARBA00038058"/>
    </source>
</evidence>
<dbReference type="InterPro" id="IPR006554">
    <property type="entry name" value="Helicase-like_DEXD_c2"/>
</dbReference>
<keyword evidence="17" id="KW-1185">Reference proteome</keyword>
<evidence type="ECO:0000256" key="8">
    <source>
        <dbReference type="ARBA" id="ARBA00023004"/>
    </source>
</evidence>
<keyword evidence="6 16" id="KW-0347">Helicase</keyword>
<dbReference type="InterPro" id="IPR027417">
    <property type="entry name" value="P-loop_NTPase"/>
</dbReference>
<dbReference type="InterPro" id="IPR014013">
    <property type="entry name" value="Helic_SF1/SF2_ATP-bd_DinG/Rad3"/>
</dbReference>
<keyword evidence="14" id="KW-0175">Coiled coil</keyword>
<dbReference type="RefSeq" id="WP_127724653.1">
    <property type="nucleotide sequence ID" value="NZ_RLIH01000008.1"/>
</dbReference>
<evidence type="ECO:0000259" key="15">
    <source>
        <dbReference type="PROSITE" id="PS51193"/>
    </source>
</evidence>
<keyword evidence="3" id="KW-0547">Nucleotide-binding</keyword>
<dbReference type="GO" id="GO:0046872">
    <property type="term" value="F:metal ion binding"/>
    <property type="evidence" value="ECO:0007669"/>
    <property type="project" value="UniProtKB-KW"/>
</dbReference>
<evidence type="ECO:0000313" key="17">
    <source>
        <dbReference type="Proteomes" id="UP000288812"/>
    </source>
</evidence>
<keyword evidence="2" id="KW-0479">Metal-binding</keyword>
<feature type="domain" description="Helicase ATP-binding" evidence="15">
    <location>
        <begin position="180"/>
        <end position="426"/>
    </location>
</feature>
<dbReference type="GO" id="GO:0016818">
    <property type="term" value="F:hydrolase activity, acting on acid anhydrides, in phosphorus-containing anhydrides"/>
    <property type="evidence" value="ECO:0007669"/>
    <property type="project" value="InterPro"/>
</dbReference>
<dbReference type="Gene3D" id="1.10.30.20">
    <property type="entry name" value="Bacterial XPD DNA helicase, FeS cluster domain"/>
    <property type="match status" value="1"/>
</dbReference>
<reference evidence="16 17" key="1">
    <citation type="submission" date="2018-11" db="EMBL/GenBank/DDBJ databases">
        <title>Genome sequencing and assembly of Anaerosphaera sp. nov., GS7-6-2.</title>
        <authorList>
            <person name="Rettenmaier R."/>
            <person name="Liebl W."/>
            <person name="Zverlov V."/>
        </authorList>
    </citation>
    <scope>NUCLEOTIDE SEQUENCE [LARGE SCALE GENOMIC DNA]</scope>
    <source>
        <strain evidence="16 17">GS7-6-2</strain>
    </source>
</reference>
<comment type="caution">
    <text evidence="16">The sequence shown here is derived from an EMBL/GenBank/DDBJ whole genome shotgun (WGS) entry which is preliminary data.</text>
</comment>
<evidence type="ECO:0000256" key="6">
    <source>
        <dbReference type="ARBA" id="ARBA00022806"/>
    </source>
</evidence>
<dbReference type="InterPro" id="IPR042493">
    <property type="entry name" value="XPD_DNA_FeS"/>
</dbReference>
<keyword evidence="1" id="KW-0004">4Fe-4S</keyword>
<proteinExistence type="inferred from homology"/>
<dbReference type="InterPro" id="IPR045028">
    <property type="entry name" value="DinG/Rad3-like"/>
</dbReference>
<gene>
    <name evidence="16" type="ORF">EF514_06690</name>
</gene>
<dbReference type="Gene3D" id="3.40.50.300">
    <property type="entry name" value="P-loop containing nucleotide triphosphate hydrolases"/>
    <property type="match status" value="2"/>
</dbReference>
<evidence type="ECO:0000256" key="11">
    <source>
        <dbReference type="ARBA" id="ARBA00023204"/>
    </source>
</evidence>
<keyword evidence="12" id="KW-0413">Isomerase</keyword>
<dbReference type="InterPro" id="IPR006555">
    <property type="entry name" value="ATP-dep_Helicase_C"/>
</dbReference>
<evidence type="ECO:0000256" key="10">
    <source>
        <dbReference type="ARBA" id="ARBA00023125"/>
    </source>
</evidence>
<evidence type="ECO:0000256" key="2">
    <source>
        <dbReference type="ARBA" id="ARBA00022723"/>
    </source>
</evidence>
<dbReference type="GO" id="GO:0003678">
    <property type="term" value="F:DNA helicase activity"/>
    <property type="evidence" value="ECO:0007669"/>
    <property type="project" value="InterPro"/>
</dbReference>
<evidence type="ECO:0000256" key="14">
    <source>
        <dbReference type="SAM" id="Coils"/>
    </source>
</evidence>
<evidence type="ECO:0000256" key="4">
    <source>
        <dbReference type="ARBA" id="ARBA00022763"/>
    </source>
</evidence>
<keyword evidence="11" id="KW-0234">DNA repair</keyword>
<organism evidence="16 17">
    <name type="scientific">Anaerosphaera multitolerans</name>
    <dbReference type="NCBI Taxonomy" id="2487351"/>
    <lineage>
        <taxon>Bacteria</taxon>
        <taxon>Bacillati</taxon>
        <taxon>Bacillota</taxon>
        <taxon>Tissierellia</taxon>
        <taxon>Tissierellales</taxon>
        <taxon>Peptoniphilaceae</taxon>
        <taxon>Anaerosphaera</taxon>
    </lineage>
</organism>
<protein>
    <submittedName>
        <fullName evidence="16">ATP-dependent DNA helicase</fullName>
    </submittedName>
</protein>
<dbReference type="EMBL" id="RLIH01000008">
    <property type="protein sequence ID" value="RVU54606.1"/>
    <property type="molecule type" value="Genomic_DNA"/>
</dbReference>
<dbReference type="Pfam" id="PF06733">
    <property type="entry name" value="DEAD_2"/>
    <property type="match status" value="1"/>
</dbReference>
<dbReference type="PANTHER" id="PTHR11472">
    <property type="entry name" value="DNA REPAIR DEAD HELICASE RAD3/XP-D SUBFAMILY MEMBER"/>
    <property type="match status" value="1"/>
</dbReference>
<keyword evidence="4" id="KW-0227">DNA damage</keyword>